<dbReference type="InterPro" id="IPR001563">
    <property type="entry name" value="Peptidase_S10"/>
</dbReference>
<evidence type="ECO:0000256" key="1">
    <source>
        <dbReference type="ARBA" id="ARBA00009431"/>
    </source>
</evidence>
<dbReference type="EMBL" id="OX465081">
    <property type="protein sequence ID" value="CAI9285424.1"/>
    <property type="molecule type" value="Genomic_DNA"/>
</dbReference>
<evidence type="ECO:0000256" key="2">
    <source>
        <dbReference type="ARBA" id="ARBA00022645"/>
    </source>
</evidence>
<dbReference type="Proteomes" id="UP001177003">
    <property type="component" value="Chromosome 5"/>
</dbReference>
<evidence type="ECO:0008006" key="9">
    <source>
        <dbReference type="Google" id="ProtNLM"/>
    </source>
</evidence>
<feature type="transmembrane region" description="Helical" evidence="6">
    <location>
        <begin position="6"/>
        <end position="33"/>
    </location>
</feature>
<evidence type="ECO:0000313" key="7">
    <source>
        <dbReference type="EMBL" id="CAI9285424.1"/>
    </source>
</evidence>
<accession>A0AA35Z4B8</accession>
<reference evidence="7" key="1">
    <citation type="submission" date="2023-04" db="EMBL/GenBank/DDBJ databases">
        <authorList>
            <person name="Vijverberg K."/>
            <person name="Xiong W."/>
            <person name="Schranz E."/>
        </authorList>
    </citation>
    <scope>NUCLEOTIDE SEQUENCE</scope>
</reference>
<keyword evidence="3" id="KW-0645">Protease</keyword>
<evidence type="ECO:0000256" key="6">
    <source>
        <dbReference type="SAM" id="Phobius"/>
    </source>
</evidence>
<gene>
    <name evidence="7" type="ORF">LSALG_LOCUS24891</name>
</gene>
<keyword evidence="6" id="KW-0472">Membrane</keyword>
<keyword evidence="2" id="KW-0121">Carboxypeptidase</keyword>
<sequence length="191" mass="22577">MQLPNLLFLVITNVQEVVIIIFKTFIFHIYIYLSQDKPMYAYVWANRRDVREALHIREVFNDIEWVGCNETLRFYYDKEPISYTHNILSNVAYHRYLANKNCRSLVYSGDLDMSVSYLSTLKWIESLNLLVNNDWGPWFVDGQVAGYTMKYLHNDYNLTFATIKGGGHIAPDYKPNECLMMLMRWFSNDAL</sequence>
<keyword evidence="6" id="KW-0812">Transmembrane</keyword>
<dbReference type="GO" id="GO:0019748">
    <property type="term" value="P:secondary metabolic process"/>
    <property type="evidence" value="ECO:0007669"/>
    <property type="project" value="TreeGrafter"/>
</dbReference>
<keyword evidence="8" id="KW-1185">Reference proteome</keyword>
<dbReference type="Pfam" id="PF00450">
    <property type="entry name" value="Peptidase_S10"/>
    <property type="match status" value="1"/>
</dbReference>
<keyword evidence="4" id="KW-0378">Hydrolase</keyword>
<name>A0AA35Z4B8_LACSI</name>
<comment type="similarity">
    <text evidence="1">Belongs to the peptidase S10 family.</text>
</comment>
<dbReference type="GO" id="GO:0006508">
    <property type="term" value="P:proteolysis"/>
    <property type="evidence" value="ECO:0007669"/>
    <property type="project" value="UniProtKB-KW"/>
</dbReference>
<dbReference type="PROSITE" id="PS00560">
    <property type="entry name" value="CARBOXYPEPT_SER_HIS"/>
    <property type="match status" value="1"/>
</dbReference>
<protein>
    <recommendedName>
        <fullName evidence="9">Carboxypeptidase</fullName>
    </recommendedName>
</protein>
<evidence type="ECO:0000256" key="3">
    <source>
        <dbReference type="ARBA" id="ARBA00022670"/>
    </source>
</evidence>
<dbReference type="FunFam" id="3.40.50.12670:FF:000002">
    <property type="entry name" value="Carboxypeptidase"/>
    <property type="match status" value="1"/>
</dbReference>
<evidence type="ECO:0000256" key="5">
    <source>
        <dbReference type="ARBA" id="ARBA00023180"/>
    </source>
</evidence>
<keyword evidence="6" id="KW-1133">Transmembrane helix</keyword>
<dbReference type="PANTHER" id="PTHR11802:SF224">
    <property type="entry name" value="SERINE CARBOXYPEPTIDASE-LIKE 7 ISOFORM X1"/>
    <property type="match status" value="1"/>
</dbReference>
<dbReference type="GO" id="GO:0004185">
    <property type="term" value="F:serine-type carboxypeptidase activity"/>
    <property type="evidence" value="ECO:0007669"/>
    <property type="project" value="InterPro"/>
</dbReference>
<dbReference type="PANTHER" id="PTHR11802">
    <property type="entry name" value="SERINE PROTEASE FAMILY S10 SERINE CARBOXYPEPTIDASE"/>
    <property type="match status" value="1"/>
</dbReference>
<dbReference type="GO" id="GO:0016747">
    <property type="term" value="F:acyltransferase activity, transferring groups other than amino-acyl groups"/>
    <property type="evidence" value="ECO:0007669"/>
    <property type="project" value="TreeGrafter"/>
</dbReference>
<dbReference type="AlphaFoldDB" id="A0AA35Z4B8"/>
<evidence type="ECO:0000313" key="8">
    <source>
        <dbReference type="Proteomes" id="UP001177003"/>
    </source>
</evidence>
<dbReference type="Gene3D" id="3.40.50.12670">
    <property type="match status" value="1"/>
</dbReference>
<organism evidence="7 8">
    <name type="scientific">Lactuca saligna</name>
    <name type="common">Willowleaf lettuce</name>
    <dbReference type="NCBI Taxonomy" id="75948"/>
    <lineage>
        <taxon>Eukaryota</taxon>
        <taxon>Viridiplantae</taxon>
        <taxon>Streptophyta</taxon>
        <taxon>Embryophyta</taxon>
        <taxon>Tracheophyta</taxon>
        <taxon>Spermatophyta</taxon>
        <taxon>Magnoliopsida</taxon>
        <taxon>eudicotyledons</taxon>
        <taxon>Gunneridae</taxon>
        <taxon>Pentapetalae</taxon>
        <taxon>asterids</taxon>
        <taxon>campanulids</taxon>
        <taxon>Asterales</taxon>
        <taxon>Asteraceae</taxon>
        <taxon>Cichorioideae</taxon>
        <taxon>Cichorieae</taxon>
        <taxon>Lactucinae</taxon>
        <taxon>Lactuca</taxon>
    </lineage>
</organism>
<dbReference type="InterPro" id="IPR033124">
    <property type="entry name" value="Ser_caboxypep_his_AS"/>
</dbReference>
<dbReference type="InterPro" id="IPR029058">
    <property type="entry name" value="AB_hydrolase_fold"/>
</dbReference>
<keyword evidence="5" id="KW-0325">Glycoprotein</keyword>
<proteinExistence type="inferred from homology"/>
<dbReference type="SUPFAM" id="SSF53474">
    <property type="entry name" value="alpha/beta-Hydrolases"/>
    <property type="match status" value="1"/>
</dbReference>
<evidence type="ECO:0000256" key="4">
    <source>
        <dbReference type="ARBA" id="ARBA00022801"/>
    </source>
</evidence>